<dbReference type="Proteomes" id="UP001501510">
    <property type="component" value="Unassembled WGS sequence"/>
</dbReference>
<accession>A0ABN1JE84</accession>
<keyword evidence="1" id="KW-0812">Transmembrane</keyword>
<organism evidence="2 3">
    <name type="scientific">Clostridium oceanicum</name>
    <dbReference type="NCBI Taxonomy" id="1543"/>
    <lineage>
        <taxon>Bacteria</taxon>
        <taxon>Bacillati</taxon>
        <taxon>Bacillota</taxon>
        <taxon>Clostridia</taxon>
        <taxon>Eubacteriales</taxon>
        <taxon>Clostridiaceae</taxon>
        <taxon>Clostridium</taxon>
    </lineage>
</organism>
<feature type="transmembrane region" description="Helical" evidence="1">
    <location>
        <begin position="77"/>
        <end position="96"/>
    </location>
</feature>
<name>A0ABN1JE84_9CLOT</name>
<keyword evidence="1" id="KW-0472">Membrane</keyword>
<dbReference type="EMBL" id="BAAACG010000008">
    <property type="protein sequence ID" value="GAA0737432.1"/>
    <property type="molecule type" value="Genomic_DNA"/>
</dbReference>
<evidence type="ECO:0000256" key="1">
    <source>
        <dbReference type="SAM" id="Phobius"/>
    </source>
</evidence>
<gene>
    <name evidence="2" type="ORF">GCM10008906_13580</name>
</gene>
<keyword evidence="3" id="KW-1185">Reference proteome</keyword>
<reference evidence="2 3" key="1">
    <citation type="journal article" date="2019" name="Int. J. Syst. Evol. Microbiol.">
        <title>The Global Catalogue of Microorganisms (GCM) 10K type strain sequencing project: providing services to taxonomists for standard genome sequencing and annotation.</title>
        <authorList>
            <consortium name="The Broad Institute Genomics Platform"/>
            <consortium name="The Broad Institute Genome Sequencing Center for Infectious Disease"/>
            <person name="Wu L."/>
            <person name="Ma J."/>
        </authorList>
    </citation>
    <scope>NUCLEOTIDE SEQUENCE [LARGE SCALE GENOMIC DNA]</scope>
    <source>
        <strain evidence="2 3">JCM 1407</strain>
    </source>
</reference>
<proteinExistence type="predicted"/>
<feature type="transmembrane region" description="Helical" evidence="1">
    <location>
        <begin position="103"/>
        <end position="125"/>
    </location>
</feature>
<evidence type="ECO:0000313" key="2">
    <source>
        <dbReference type="EMBL" id="GAA0737432.1"/>
    </source>
</evidence>
<keyword evidence="1" id="KW-1133">Transmembrane helix</keyword>
<protein>
    <submittedName>
        <fullName evidence="2">DUF1700 domain-containing protein</fullName>
    </submittedName>
</protein>
<evidence type="ECO:0000313" key="3">
    <source>
        <dbReference type="Proteomes" id="UP001501510"/>
    </source>
</evidence>
<comment type="caution">
    <text evidence="2">The sequence shown here is derived from an EMBL/GenBank/DDBJ whole genome shotgun (WGS) entry which is preliminary data.</text>
</comment>
<sequence length="189" mass="21296">MNKKEFLNILYNNLKLNSEEKEEIMYDYKEHFDIGIKNGKNEKEIIKELGDPRKIAKQYSASEKLEKAKENPSVSNISSAIIAALGLGLFNLIFVLGFALAGVAILFSFIIISVVFIFSGGMFLISPILSYLPFVTGPNLPYIDVFLLSIIFISGGLLAFRGSVYLNKGFYHIMYSYMKKNIEIIKGRN</sequence>
<feature type="transmembrane region" description="Helical" evidence="1">
    <location>
        <begin position="145"/>
        <end position="166"/>
    </location>
</feature>
<dbReference type="RefSeq" id="WP_343760181.1">
    <property type="nucleotide sequence ID" value="NZ_BAAACG010000008.1"/>
</dbReference>
<dbReference type="Pfam" id="PF22564">
    <property type="entry name" value="HAAS"/>
    <property type="match status" value="1"/>
</dbReference>